<evidence type="ECO:0000256" key="4">
    <source>
        <dbReference type="ARBA" id="ARBA00023251"/>
    </source>
</evidence>
<dbReference type="Proteomes" id="UP000051223">
    <property type="component" value="Unassembled WGS sequence"/>
</dbReference>
<dbReference type="PATRIC" id="fig|1423754.3.peg.1301"/>
<keyword evidence="2" id="KW-0648">Protein biosynthesis</keyword>
<reference evidence="7 8" key="1">
    <citation type="journal article" date="2015" name="Genome Announc.">
        <title>Expanding the biotechnology potential of lactobacilli through comparative genomics of 213 strains and associated genera.</title>
        <authorList>
            <person name="Sun Z."/>
            <person name="Harris H.M."/>
            <person name="McCann A."/>
            <person name="Guo C."/>
            <person name="Argimon S."/>
            <person name="Zhang W."/>
            <person name="Yang X."/>
            <person name="Jeffery I.B."/>
            <person name="Cooney J.C."/>
            <person name="Kagawa T.F."/>
            <person name="Liu W."/>
            <person name="Song Y."/>
            <person name="Salvetti E."/>
            <person name="Wrobel A."/>
            <person name="Rasinkangas P."/>
            <person name="Parkhill J."/>
            <person name="Rea M.C."/>
            <person name="O'Sullivan O."/>
            <person name="Ritari J."/>
            <person name="Douillard F.P."/>
            <person name="Paul Ross R."/>
            <person name="Yang R."/>
            <person name="Briner A.E."/>
            <person name="Felis G.E."/>
            <person name="de Vos W.M."/>
            <person name="Barrangou R."/>
            <person name="Klaenhammer T.R."/>
            <person name="Caufield P.W."/>
            <person name="Cui Y."/>
            <person name="Zhang H."/>
            <person name="O'Toole P.W."/>
        </authorList>
    </citation>
    <scope>NUCLEOTIDE SEQUENCE [LARGE SCALE GENOMIC DNA]</scope>
    <source>
        <strain evidence="7 8">DSM 5661</strain>
    </source>
</reference>
<dbReference type="SMART" id="SM00838">
    <property type="entry name" value="EFG_C"/>
    <property type="match status" value="1"/>
</dbReference>
<sequence length="525" mass="60098">MIILKKIMIGVIGKTGSGKTSLINSFSTISNHEFEFIDTPGTLALADQIEEKTSNLDYAIFVLPANEKFSGESFALWQLLKYYQIPTFIFINKVDLKTWDKKELDQNLKEQLGSSSILFNDKLRDESLEEIALQDEVLLDKYIKDGHISEEDIRELIAKRKVYPYYVGSALNRDEISTFFNGIKRWYELSNKNKSSKTQRFFDASFIYTVKVKEDDISSCIKALRKIENENPRLNVKWIKQLDEIQVNLMGDLAGKVLEDRLKKDFNIQAQIVPAQPLYKETVNSSVEGVGHYSPLRHYSEVHLIIESGKRGSGITFDADCPWTVLPRNWQEVVHQEILTEEIPGVLIGAPIIDLKFTLIGGISNLAHSGSEDFRKSTRRAVRQGLMQLKAMNQCQLLEPFYRFKLILPEENVGQAIQDISQMSGEVKISDHRGSIVTLTGMAPVSEMQNYQKKVSSYTHGLGYLSCVFAEYRNCHNASEVIESYKYDPENDINFPIDSVFCLNKINTQIRWDQVDKYCLYPMKN</sequence>
<dbReference type="SMART" id="SM00889">
    <property type="entry name" value="EFG_IV"/>
    <property type="match status" value="1"/>
</dbReference>
<keyword evidence="8" id="KW-1185">Reference proteome</keyword>
<dbReference type="SUPFAM" id="SSF54211">
    <property type="entry name" value="Ribosomal protein S5 domain 2-like"/>
    <property type="match status" value="1"/>
</dbReference>
<evidence type="ECO:0000259" key="6">
    <source>
        <dbReference type="SMART" id="SM00889"/>
    </source>
</evidence>
<dbReference type="InterPro" id="IPR000795">
    <property type="entry name" value="T_Tr_GTP-bd_dom"/>
</dbReference>
<dbReference type="EMBL" id="AZGI01000047">
    <property type="protein sequence ID" value="KRM38493.1"/>
    <property type="molecule type" value="Genomic_DNA"/>
</dbReference>
<accession>A0A0R1Y8J0</accession>
<dbReference type="SUPFAM" id="SSF52540">
    <property type="entry name" value="P-loop containing nucleoside triphosphate hydrolases"/>
    <property type="match status" value="1"/>
</dbReference>
<evidence type="ECO:0000313" key="8">
    <source>
        <dbReference type="Proteomes" id="UP000051223"/>
    </source>
</evidence>
<dbReference type="eggNOG" id="COG0480">
    <property type="taxonomic scope" value="Bacteria"/>
</dbReference>
<keyword evidence="1" id="KW-0547">Nucleotide-binding</keyword>
<dbReference type="Gene3D" id="3.30.70.870">
    <property type="entry name" value="Elongation Factor G (Translational Gtpase), domain 3"/>
    <property type="match status" value="1"/>
</dbReference>
<comment type="caution">
    <text evidence="7">The sequence shown here is derived from an EMBL/GenBank/DDBJ whole genome shotgun (WGS) entry which is preliminary data.</text>
</comment>
<dbReference type="GO" id="GO:0005525">
    <property type="term" value="F:GTP binding"/>
    <property type="evidence" value="ECO:0007669"/>
    <property type="project" value="UniProtKB-KW"/>
</dbReference>
<dbReference type="GO" id="GO:0032790">
    <property type="term" value="P:ribosome disassembly"/>
    <property type="evidence" value="ECO:0007669"/>
    <property type="project" value="TreeGrafter"/>
</dbReference>
<dbReference type="AlphaFoldDB" id="A0A0R1Y8J0"/>
<dbReference type="Pfam" id="PF03764">
    <property type="entry name" value="EFG_IV"/>
    <property type="match status" value="1"/>
</dbReference>
<evidence type="ECO:0000256" key="3">
    <source>
        <dbReference type="ARBA" id="ARBA00023134"/>
    </source>
</evidence>
<keyword evidence="3" id="KW-0342">GTP-binding</keyword>
<keyword evidence="7" id="KW-0251">Elongation factor</keyword>
<dbReference type="SUPFAM" id="SSF54980">
    <property type="entry name" value="EF-G C-terminal domain-like"/>
    <property type="match status" value="2"/>
</dbReference>
<dbReference type="Pfam" id="PF00679">
    <property type="entry name" value="EFG_C"/>
    <property type="match status" value="1"/>
</dbReference>
<dbReference type="PANTHER" id="PTHR43261">
    <property type="entry name" value="TRANSLATION ELONGATION FACTOR G-RELATED"/>
    <property type="match status" value="1"/>
</dbReference>
<dbReference type="GO" id="GO:0046677">
    <property type="term" value="P:response to antibiotic"/>
    <property type="evidence" value="ECO:0007669"/>
    <property type="project" value="UniProtKB-KW"/>
</dbReference>
<keyword evidence="4" id="KW-0046">Antibiotic resistance</keyword>
<dbReference type="InterPro" id="IPR020568">
    <property type="entry name" value="Ribosomal_Su5_D2-typ_SF"/>
</dbReference>
<gene>
    <name evidence="7" type="ORF">FC39_GL001263</name>
</gene>
<dbReference type="Gene3D" id="3.30.70.240">
    <property type="match status" value="1"/>
</dbReference>
<dbReference type="Gene3D" id="3.40.50.300">
    <property type="entry name" value="P-loop containing nucleotide triphosphate hydrolases"/>
    <property type="match status" value="1"/>
</dbReference>
<evidence type="ECO:0000259" key="5">
    <source>
        <dbReference type="SMART" id="SM00838"/>
    </source>
</evidence>
<dbReference type="Gene3D" id="3.30.230.10">
    <property type="match status" value="1"/>
</dbReference>
<evidence type="ECO:0000256" key="2">
    <source>
        <dbReference type="ARBA" id="ARBA00022917"/>
    </source>
</evidence>
<evidence type="ECO:0000313" key="7">
    <source>
        <dbReference type="EMBL" id="KRM38493.1"/>
    </source>
</evidence>
<evidence type="ECO:0000256" key="1">
    <source>
        <dbReference type="ARBA" id="ARBA00022741"/>
    </source>
</evidence>
<dbReference type="GO" id="GO:0003924">
    <property type="term" value="F:GTPase activity"/>
    <property type="evidence" value="ECO:0007669"/>
    <property type="project" value="InterPro"/>
</dbReference>
<dbReference type="PANTHER" id="PTHR43261:SF1">
    <property type="entry name" value="RIBOSOME-RELEASING FACTOR 2, MITOCHONDRIAL"/>
    <property type="match status" value="1"/>
</dbReference>
<dbReference type="InterPro" id="IPR027417">
    <property type="entry name" value="P-loop_NTPase"/>
</dbReference>
<name>A0A0R1Y8J0_9LACO</name>
<dbReference type="GO" id="GO:0003746">
    <property type="term" value="F:translation elongation factor activity"/>
    <property type="evidence" value="ECO:0007669"/>
    <property type="project" value="UniProtKB-KW"/>
</dbReference>
<dbReference type="InterPro" id="IPR035650">
    <property type="entry name" value="Tet_C"/>
</dbReference>
<dbReference type="InterPro" id="IPR005517">
    <property type="entry name" value="Transl_elong_EFG/EF2_IV"/>
</dbReference>
<proteinExistence type="predicted"/>
<dbReference type="STRING" id="1423754.FC39_GL001263"/>
<protein>
    <submittedName>
        <fullName evidence="7">Elongation factor G</fullName>
    </submittedName>
</protein>
<dbReference type="InterPro" id="IPR000640">
    <property type="entry name" value="EFG_V-like"/>
</dbReference>
<dbReference type="CDD" id="cd03711">
    <property type="entry name" value="Tet_C"/>
    <property type="match status" value="1"/>
</dbReference>
<feature type="domain" description="Elongation factor EFG" evidence="5">
    <location>
        <begin position="396"/>
        <end position="482"/>
    </location>
</feature>
<dbReference type="Pfam" id="PF00009">
    <property type="entry name" value="GTP_EFTU"/>
    <property type="match status" value="1"/>
</dbReference>
<dbReference type="InterPro" id="IPR014721">
    <property type="entry name" value="Ribsml_uS5_D2-typ_fold_subgr"/>
</dbReference>
<dbReference type="InterPro" id="IPR035647">
    <property type="entry name" value="EFG_III/V"/>
</dbReference>
<organism evidence="7 8">
    <name type="scientific">Lactobacillus hamsteri DSM 5661 = JCM 6256</name>
    <dbReference type="NCBI Taxonomy" id="1423754"/>
    <lineage>
        <taxon>Bacteria</taxon>
        <taxon>Bacillati</taxon>
        <taxon>Bacillota</taxon>
        <taxon>Bacilli</taxon>
        <taxon>Lactobacillales</taxon>
        <taxon>Lactobacillaceae</taxon>
        <taxon>Lactobacillus</taxon>
    </lineage>
</organism>
<feature type="domain" description="Translation elongation factor EFG/EF2" evidence="6">
    <location>
        <begin position="276"/>
        <end position="390"/>
    </location>
</feature>